<dbReference type="OrthoDB" id="674948at2759"/>
<keyword evidence="7" id="KW-0175">Coiled coil</keyword>
<protein>
    <submittedName>
        <fullName evidence="11">Cyclic AMP-responsive element-binding protein 3-like protein 2 isoform X1</fullName>
    </submittedName>
</protein>
<evidence type="ECO:0000313" key="11">
    <source>
        <dbReference type="RefSeq" id="XP_022111789.1"/>
    </source>
</evidence>
<feature type="compositionally biased region" description="Low complexity" evidence="8">
    <location>
        <begin position="125"/>
        <end position="140"/>
    </location>
</feature>
<evidence type="ECO:0000256" key="1">
    <source>
        <dbReference type="ARBA" id="ARBA00004123"/>
    </source>
</evidence>
<dbReference type="CDD" id="cd14689">
    <property type="entry name" value="bZIP_CREB3"/>
    <property type="match status" value="1"/>
</dbReference>
<evidence type="ECO:0000256" key="7">
    <source>
        <dbReference type="SAM" id="Coils"/>
    </source>
</evidence>
<gene>
    <name evidence="11" type="primary">LOC110991024</name>
</gene>
<dbReference type="GO" id="GO:0035497">
    <property type="term" value="F:cAMP response element binding"/>
    <property type="evidence" value="ECO:0007669"/>
    <property type="project" value="TreeGrafter"/>
</dbReference>
<evidence type="ECO:0000256" key="5">
    <source>
        <dbReference type="ARBA" id="ARBA00023163"/>
    </source>
</evidence>
<feature type="coiled-coil region" evidence="7">
    <location>
        <begin position="367"/>
        <end position="419"/>
    </location>
</feature>
<dbReference type="SMART" id="SM00338">
    <property type="entry name" value="BRLZ"/>
    <property type="match status" value="1"/>
</dbReference>
<evidence type="ECO:0000256" key="8">
    <source>
        <dbReference type="SAM" id="MobiDB-lite"/>
    </source>
</evidence>
<comment type="subcellular location">
    <subcellularLocation>
        <location evidence="1">Nucleus</location>
    </subcellularLocation>
</comment>
<dbReference type="FunFam" id="1.20.5.170:FF:000054">
    <property type="entry name" value="Cyclic AMP-responsive element-binding protein 3-like 2"/>
    <property type="match status" value="1"/>
</dbReference>
<dbReference type="InterPro" id="IPR004827">
    <property type="entry name" value="bZIP"/>
</dbReference>
<feature type="region of interest" description="Disordered" evidence="8">
    <location>
        <begin position="112"/>
        <end position="143"/>
    </location>
</feature>
<evidence type="ECO:0000256" key="4">
    <source>
        <dbReference type="ARBA" id="ARBA00023159"/>
    </source>
</evidence>
<keyword evidence="10" id="KW-1185">Reference proteome</keyword>
<organism evidence="10 11">
    <name type="scientific">Acanthaster planci</name>
    <name type="common">Crown-of-thorns starfish</name>
    <dbReference type="NCBI Taxonomy" id="133434"/>
    <lineage>
        <taxon>Eukaryota</taxon>
        <taxon>Metazoa</taxon>
        <taxon>Echinodermata</taxon>
        <taxon>Eleutherozoa</taxon>
        <taxon>Asterozoa</taxon>
        <taxon>Asteroidea</taxon>
        <taxon>Valvatacea</taxon>
        <taxon>Valvatida</taxon>
        <taxon>Acanthasteridae</taxon>
        <taxon>Acanthaster</taxon>
    </lineage>
</organism>
<feature type="compositionally biased region" description="Polar residues" evidence="8">
    <location>
        <begin position="271"/>
        <end position="285"/>
    </location>
</feature>
<feature type="region of interest" description="Disordered" evidence="8">
    <location>
        <begin position="256"/>
        <end position="293"/>
    </location>
</feature>
<keyword evidence="3" id="KW-0238">DNA-binding</keyword>
<dbReference type="PANTHER" id="PTHR46004">
    <property type="entry name" value="CYCLIC AMP RESPONSE ELEMENT-BINDING PROTEIN A"/>
    <property type="match status" value="1"/>
</dbReference>
<keyword evidence="4" id="KW-0010">Activator</keyword>
<dbReference type="GeneID" id="110991024"/>
<dbReference type="Gene3D" id="1.20.5.170">
    <property type="match status" value="1"/>
</dbReference>
<dbReference type="SUPFAM" id="SSF57959">
    <property type="entry name" value="Leucine zipper domain"/>
    <property type="match status" value="1"/>
</dbReference>
<keyword evidence="5" id="KW-0804">Transcription</keyword>
<evidence type="ECO:0000259" key="9">
    <source>
        <dbReference type="PROSITE" id="PS50217"/>
    </source>
</evidence>
<evidence type="ECO:0000256" key="6">
    <source>
        <dbReference type="ARBA" id="ARBA00023242"/>
    </source>
</evidence>
<dbReference type="KEGG" id="aplc:110991024"/>
<dbReference type="AlphaFoldDB" id="A0A8B8A276"/>
<sequence length="637" mass="70505">MPGCACPYAQHCKICKPGRWTHDKYTAAGSQNPTRFTPISDRTGQRPRHSIAMDDLLGGNSLYDGEESDFKYILDSDVFHNVPLSEQLEGVQSDTWFNTLFDDPMLCDRDFGAPSPTPHIQAEHSYSLSSLSEPDSPVSSGLTEDELDTFDLPLVDPETNLPLIIKSEPLDDPTEAHFVLKEDLPRVIFPTPKMEGSNPHGPKPVQNIKPKQGTIKIKVEPMMLDMRTDNGGIVFQRKLDIVLKDLSPLAMATGLDGLCLPPTPPSSTTSDSEGGNSPSRQTSEPGSPRPLPTIVKKQDLHSRMISTQPLFTNTQRLPQSGPLILTEEEKRTLIQEGYPIPTKLPLTKSEEKSLKKVRRKIKNKISAQESRRKKKEYVEALERKMETFTQENSDLKRKLQSMESTNRTLAAQLQKLQSIVNKVAKPLKANSTQSSTCLMVLVLCFAVFLGGWSPQSLFGNSNLPKMPSTPGPQYGPFPSSYYASMHYHDNLKKEAKTAGQSGIPYGPEQHYGPYYGPYISPSVRSSRMLFSNDDSELDQKPPPNYPYMERMNPLDHGLATSASDSALRNRKLMVPRQHPETNTMATTGSFLGSQGSGVNPAEAEGLVGLQAVMHPDIEAQLVAMDSVTRLTNNSKNK</sequence>
<dbReference type="GO" id="GO:0005634">
    <property type="term" value="C:nucleus"/>
    <property type="evidence" value="ECO:0007669"/>
    <property type="project" value="UniProtKB-SubCell"/>
</dbReference>
<name>A0A8B8A276_ACAPL</name>
<feature type="domain" description="BZIP" evidence="9">
    <location>
        <begin position="353"/>
        <end position="416"/>
    </location>
</feature>
<evidence type="ECO:0000256" key="3">
    <source>
        <dbReference type="ARBA" id="ARBA00023125"/>
    </source>
</evidence>
<keyword evidence="6" id="KW-0539">Nucleus</keyword>
<dbReference type="InterPro" id="IPR046347">
    <property type="entry name" value="bZIP_sf"/>
</dbReference>
<accession>A0A8B8A276</accession>
<dbReference type="Proteomes" id="UP000694845">
    <property type="component" value="Unplaced"/>
</dbReference>
<keyword evidence="2" id="KW-0805">Transcription regulation</keyword>
<dbReference type="GO" id="GO:0000981">
    <property type="term" value="F:DNA-binding transcription factor activity, RNA polymerase II-specific"/>
    <property type="evidence" value="ECO:0007669"/>
    <property type="project" value="TreeGrafter"/>
</dbReference>
<evidence type="ECO:0000256" key="2">
    <source>
        <dbReference type="ARBA" id="ARBA00023015"/>
    </source>
</evidence>
<dbReference type="PROSITE" id="PS50217">
    <property type="entry name" value="BZIP"/>
    <property type="match status" value="1"/>
</dbReference>
<reference evidence="11" key="1">
    <citation type="submission" date="2025-08" db="UniProtKB">
        <authorList>
            <consortium name="RefSeq"/>
        </authorList>
    </citation>
    <scope>IDENTIFICATION</scope>
</reference>
<dbReference type="PANTHER" id="PTHR46004:SF3">
    <property type="entry name" value="CYCLIC AMP RESPONSE ELEMENT-BINDING PROTEIN A"/>
    <property type="match status" value="1"/>
</dbReference>
<evidence type="ECO:0000313" key="10">
    <source>
        <dbReference type="Proteomes" id="UP000694845"/>
    </source>
</evidence>
<dbReference type="PROSITE" id="PS00036">
    <property type="entry name" value="BZIP_BASIC"/>
    <property type="match status" value="1"/>
</dbReference>
<dbReference type="RefSeq" id="XP_022111789.1">
    <property type="nucleotide sequence ID" value="XM_022256097.1"/>
</dbReference>
<proteinExistence type="predicted"/>
<dbReference type="Pfam" id="PF00170">
    <property type="entry name" value="bZIP_1"/>
    <property type="match status" value="1"/>
</dbReference>